<dbReference type="PANTHER" id="PTHR43861:SF3">
    <property type="entry name" value="PUTATIVE (AFU_ORTHOLOGUE AFUA_2G14390)-RELATED"/>
    <property type="match status" value="1"/>
</dbReference>
<dbReference type="PANTHER" id="PTHR43861">
    <property type="entry name" value="TRANS-ACONITATE 2-METHYLTRANSFERASE-RELATED"/>
    <property type="match status" value="1"/>
</dbReference>
<dbReference type="EMBL" id="JABEQE010000010">
    <property type="protein sequence ID" value="MBB2172945.1"/>
    <property type="molecule type" value="Genomic_DNA"/>
</dbReference>
<evidence type="ECO:0000313" key="4">
    <source>
        <dbReference type="Proteomes" id="UP000577891"/>
    </source>
</evidence>
<dbReference type="Proteomes" id="UP000577891">
    <property type="component" value="Unassembled WGS sequence"/>
</dbReference>
<keyword evidence="1 3" id="KW-0808">Transferase</keyword>
<proteinExistence type="predicted"/>
<dbReference type="InterPro" id="IPR029063">
    <property type="entry name" value="SAM-dependent_MTases_sf"/>
</dbReference>
<dbReference type="Pfam" id="PF03848">
    <property type="entry name" value="TehB"/>
    <property type="match status" value="1"/>
</dbReference>
<accession>A0A7W4J1H0</accession>
<dbReference type="RefSeq" id="WP_182979464.1">
    <property type="nucleotide sequence ID" value="NZ_BAABGB010000005.1"/>
</dbReference>
<evidence type="ECO:0000256" key="1">
    <source>
        <dbReference type="ARBA" id="ARBA00022679"/>
    </source>
</evidence>
<dbReference type="AlphaFoldDB" id="A0A7W4J1H0"/>
<organism evidence="3 4">
    <name type="scientific">Gluconacetobacter asukensis</name>
    <dbReference type="NCBI Taxonomy" id="1017181"/>
    <lineage>
        <taxon>Bacteria</taxon>
        <taxon>Pseudomonadati</taxon>
        <taxon>Pseudomonadota</taxon>
        <taxon>Alphaproteobacteria</taxon>
        <taxon>Acetobacterales</taxon>
        <taxon>Acetobacteraceae</taxon>
        <taxon>Gluconacetobacter</taxon>
    </lineage>
</organism>
<keyword evidence="3" id="KW-0489">Methyltransferase</keyword>
<comment type="caution">
    <text evidence="3">The sequence shown here is derived from an EMBL/GenBank/DDBJ whole genome shotgun (WGS) entry which is preliminary data.</text>
</comment>
<sequence length="317" mass="35239">MAQTQRKTPFWDLGYSNRAVSCMGGPSIEVFEVSPALRARARVVELGCGEGRNALYLAQLGHTVFASDISQAAIDKLKHFATDLDVQVVAELKGAQDFVSPPDIDLFVAQTVLHFFETEVWKAILRDAIRNTRDGGIHCLTNFMDEKDYPLPKEIIDCGHLCKFQRGDIEEIYKAEGWEIIRSDHYVKWDSHPGIVMHAHSCEKIVARKPSKDYLLPKIEIGVMDAPNTIPSTDFLGVSLGVSRADVTGKFGDPHTSHGMTIRQRTVAGNNQVGLADSYVLEDLIYGTYGFQFVNGLLTGKYRYFTSPRRVSVVGNA</sequence>
<name>A0A7W4J1H0_9PROT</name>
<feature type="domain" description="Tellurite resistance methyltransferase TehB-like" evidence="2">
    <location>
        <begin position="40"/>
        <end position="183"/>
    </location>
</feature>
<protein>
    <submittedName>
        <fullName evidence="3">Methyltransferase domain-containing protein</fullName>
    </submittedName>
</protein>
<reference evidence="3 4" key="1">
    <citation type="submission" date="2020-04" db="EMBL/GenBank/DDBJ databases">
        <title>Description of novel Gluconacetobacter.</title>
        <authorList>
            <person name="Sombolestani A."/>
        </authorList>
    </citation>
    <scope>NUCLEOTIDE SEQUENCE [LARGE SCALE GENOMIC DNA]</scope>
    <source>
        <strain evidence="3 4">LMG 27724</strain>
    </source>
</reference>
<dbReference type="GO" id="GO:0032259">
    <property type="term" value="P:methylation"/>
    <property type="evidence" value="ECO:0007669"/>
    <property type="project" value="UniProtKB-KW"/>
</dbReference>
<dbReference type="InterPro" id="IPR015985">
    <property type="entry name" value="TehB-like_dom"/>
</dbReference>
<gene>
    <name evidence="3" type="ORF">HLH35_12580</name>
</gene>
<dbReference type="GO" id="GO:0008168">
    <property type="term" value="F:methyltransferase activity"/>
    <property type="evidence" value="ECO:0007669"/>
    <property type="project" value="UniProtKB-KW"/>
</dbReference>
<dbReference type="SUPFAM" id="SSF53335">
    <property type="entry name" value="S-adenosyl-L-methionine-dependent methyltransferases"/>
    <property type="match status" value="1"/>
</dbReference>
<keyword evidence="4" id="KW-1185">Reference proteome</keyword>
<evidence type="ECO:0000259" key="2">
    <source>
        <dbReference type="Pfam" id="PF03848"/>
    </source>
</evidence>
<evidence type="ECO:0000313" key="3">
    <source>
        <dbReference type="EMBL" id="MBB2172945.1"/>
    </source>
</evidence>
<dbReference type="CDD" id="cd02440">
    <property type="entry name" value="AdoMet_MTases"/>
    <property type="match status" value="1"/>
</dbReference>
<dbReference type="Gene3D" id="3.40.50.150">
    <property type="entry name" value="Vaccinia Virus protein VP39"/>
    <property type="match status" value="1"/>
</dbReference>